<protein>
    <recommendedName>
        <fullName evidence="2">SAM domain-containing protein</fullName>
    </recommendedName>
</protein>
<feature type="region of interest" description="Disordered" evidence="1">
    <location>
        <begin position="129"/>
        <end position="174"/>
    </location>
</feature>
<dbReference type="InterPro" id="IPR013761">
    <property type="entry name" value="SAM/pointed_sf"/>
</dbReference>
<evidence type="ECO:0000313" key="4">
    <source>
        <dbReference type="Proteomes" id="UP000257200"/>
    </source>
</evidence>
<dbReference type="AlphaFoldDB" id="A0A3Q1GIA5"/>
<sequence length="174" mass="19550">MLNSLTRRDLERHLNITKKFHQALQARRIQCEHQNVDPLVWTSHRVMKWIRDIDLKEFAEGLLNSGVHGAVMVLDPTFNTDAMATALGIPGNKHMVRRHLVEEMKTLIGPPVVTCKLVFLLQPPSGFSPKARSGRDLSCHGSYGSLPREVRDHTPPRGEGSPIRGYTSIEVTNV</sequence>
<accession>A0A3Q1GIA5</accession>
<reference evidence="3" key="2">
    <citation type="submission" date="2025-09" db="UniProtKB">
        <authorList>
            <consortium name="Ensembl"/>
        </authorList>
    </citation>
    <scope>IDENTIFICATION</scope>
</reference>
<reference evidence="3" key="1">
    <citation type="submission" date="2025-08" db="UniProtKB">
        <authorList>
            <consortium name="Ensembl"/>
        </authorList>
    </citation>
    <scope>IDENTIFICATION</scope>
</reference>
<evidence type="ECO:0000313" key="3">
    <source>
        <dbReference type="Ensembl" id="ENSAPOP00000030356.1"/>
    </source>
</evidence>
<dbReference type="PANTHER" id="PTHR12776:SF3">
    <property type="entry name" value="KAZRIN-A"/>
    <property type="match status" value="1"/>
</dbReference>
<keyword evidence="4" id="KW-1185">Reference proteome</keyword>
<dbReference type="STRING" id="80966.ENSAPOP00000030356"/>
<dbReference type="InterPro" id="IPR001660">
    <property type="entry name" value="SAM"/>
</dbReference>
<dbReference type="GeneTree" id="ENSGT00940000154570"/>
<dbReference type="Gene3D" id="1.10.150.50">
    <property type="entry name" value="Transcription Factor, Ets-1"/>
    <property type="match status" value="1"/>
</dbReference>
<dbReference type="PANTHER" id="PTHR12776">
    <property type="entry name" value="KAZRIN-RELATED"/>
    <property type="match status" value="1"/>
</dbReference>
<evidence type="ECO:0000259" key="2">
    <source>
        <dbReference type="Pfam" id="PF07647"/>
    </source>
</evidence>
<dbReference type="InParanoid" id="A0A3Q1GIA5"/>
<proteinExistence type="predicted"/>
<dbReference type="InterPro" id="IPR037614">
    <property type="entry name" value="Kazrin"/>
</dbReference>
<dbReference type="Ensembl" id="ENSAPOT00000022350.1">
    <property type="protein sequence ID" value="ENSAPOP00000030356.1"/>
    <property type="gene ID" value="ENSAPOG00000016891.1"/>
</dbReference>
<feature type="domain" description="SAM" evidence="2">
    <location>
        <begin position="39"/>
        <end position="94"/>
    </location>
</feature>
<organism evidence="3 4">
    <name type="scientific">Acanthochromis polyacanthus</name>
    <name type="common">spiny chromis</name>
    <dbReference type="NCBI Taxonomy" id="80966"/>
    <lineage>
        <taxon>Eukaryota</taxon>
        <taxon>Metazoa</taxon>
        <taxon>Chordata</taxon>
        <taxon>Craniata</taxon>
        <taxon>Vertebrata</taxon>
        <taxon>Euteleostomi</taxon>
        <taxon>Actinopterygii</taxon>
        <taxon>Neopterygii</taxon>
        <taxon>Teleostei</taxon>
        <taxon>Neoteleostei</taxon>
        <taxon>Acanthomorphata</taxon>
        <taxon>Ovalentaria</taxon>
        <taxon>Pomacentridae</taxon>
        <taxon>Acanthochromis</taxon>
    </lineage>
</organism>
<name>A0A3Q1GIA5_9TELE</name>
<dbReference type="Proteomes" id="UP000257200">
    <property type="component" value="Unplaced"/>
</dbReference>
<dbReference type="Pfam" id="PF07647">
    <property type="entry name" value="SAM_2"/>
    <property type="match status" value="1"/>
</dbReference>
<dbReference type="SUPFAM" id="SSF47769">
    <property type="entry name" value="SAM/Pointed domain"/>
    <property type="match status" value="1"/>
</dbReference>
<evidence type="ECO:0000256" key="1">
    <source>
        <dbReference type="SAM" id="MobiDB-lite"/>
    </source>
</evidence>